<dbReference type="PROSITE" id="PS51094">
    <property type="entry name" value="PTS_EIIA_TYPE_2"/>
    <property type="match status" value="1"/>
</dbReference>
<evidence type="ECO:0000256" key="4">
    <source>
        <dbReference type="ARBA" id="ARBA00022553"/>
    </source>
</evidence>
<comment type="subcellular location">
    <subcellularLocation>
        <location evidence="1">Cytoplasm</location>
    </subcellularLocation>
</comment>
<keyword evidence="3" id="KW-0963">Cytoplasm</keyword>
<sequence length="148" mass="16459">MIKIIRELLPKSRMQHKQSVANWMEAVQIASAPLLDEGFIEEEYINAMIESVNTNGPYIVLKDYFALPHAQAGKGVQKKGMSLLTLEQPVDLKGNPIKNFLVLAAIDSNSHLEALSDLSNLLMNDDIYEVFIAGDISKIDTILESMVD</sequence>
<keyword evidence="5" id="KW-0808">Transferase</keyword>
<name>A0ABY5P4B7_9LACT</name>
<dbReference type="Pfam" id="PF00359">
    <property type="entry name" value="PTS_EIIA_2"/>
    <property type="match status" value="1"/>
</dbReference>
<evidence type="ECO:0000313" key="12">
    <source>
        <dbReference type="EMBL" id="UUX33529.1"/>
    </source>
</evidence>
<keyword evidence="2" id="KW-0813">Transport</keyword>
<dbReference type="EMBL" id="CP102453">
    <property type="protein sequence ID" value="UUX33529.1"/>
    <property type="molecule type" value="Genomic_DNA"/>
</dbReference>
<dbReference type="Proteomes" id="UP001315967">
    <property type="component" value="Chromosome"/>
</dbReference>
<proteinExistence type="predicted"/>
<evidence type="ECO:0000256" key="5">
    <source>
        <dbReference type="ARBA" id="ARBA00022679"/>
    </source>
</evidence>
<reference evidence="12 13" key="1">
    <citation type="submission" date="2022-08" db="EMBL/GenBank/DDBJ databases">
        <title>Aerococcaceae sp. nov isolated from spoiled eye mask.</title>
        <authorList>
            <person name="Zhou G."/>
            <person name="Xie X.-B."/>
            <person name="Shi Q.-S."/>
            <person name="Wang Y.-S."/>
            <person name="Wen X."/>
            <person name="Peng H."/>
            <person name="Yang X.-J."/>
            <person name="Tao H.-B."/>
            <person name="Huang X.-M."/>
        </authorList>
    </citation>
    <scope>NUCLEOTIDE SEQUENCE [LARGE SCALE GENOMIC DNA]</scope>
    <source>
        <strain evidence="13">DM20194951</strain>
    </source>
</reference>
<keyword evidence="7" id="KW-0418">Kinase</keyword>
<protein>
    <recommendedName>
        <fullName evidence="9">Ascorbate-specific PTS system EIIA component</fullName>
    </recommendedName>
    <alternativeName>
        <fullName evidence="10">Ascorbate-specific phosphotransferase enzyme IIA component</fullName>
    </alternativeName>
</protein>
<evidence type="ECO:0000256" key="8">
    <source>
        <dbReference type="ARBA" id="ARBA00037387"/>
    </source>
</evidence>
<organism evidence="12 13">
    <name type="scientific">Fundicoccus culcitae</name>
    <dbReference type="NCBI Taxonomy" id="2969821"/>
    <lineage>
        <taxon>Bacteria</taxon>
        <taxon>Bacillati</taxon>
        <taxon>Bacillota</taxon>
        <taxon>Bacilli</taxon>
        <taxon>Lactobacillales</taxon>
        <taxon>Aerococcaceae</taxon>
        <taxon>Fundicoccus</taxon>
    </lineage>
</organism>
<keyword evidence="6" id="KW-0598">Phosphotransferase system</keyword>
<evidence type="ECO:0000256" key="10">
    <source>
        <dbReference type="ARBA" id="ARBA00042072"/>
    </source>
</evidence>
<evidence type="ECO:0000256" key="3">
    <source>
        <dbReference type="ARBA" id="ARBA00022490"/>
    </source>
</evidence>
<evidence type="ECO:0000256" key="2">
    <source>
        <dbReference type="ARBA" id="ARBA00022448"/>
    </source>
</evidence>
<gene>
    <name evidence="12" type="ORF">NRE15_11570</name>
</gene>
<feature type="domain" description="PTS EIIA type-2" evidence="11">
    <location>
        <begin position="7"/>
        <end position="146"/>
    </location>
</feature>
<comment type="function">
    <text evidence="8">The phosphoenolpyruvate-dependent sugar phosphotransferase system (sugar PTS), a major carbohydrate active transport system, catalyzes the phosphorylation of incoming sugar substrates concomitantly with their translocation across the cell membrane. The enzyme II UlaABC PTS system is involved in ascorbate transport.</text>
</comment>
<keyword evidence="12" id="KW-0762">Sugar transport</keyword>
<evidence type="ECO:0000313" key="13">
    <source>
        <dbReference type="Proteomes" id="UP001315967"/>
    </source>
</evidence>
<dbReference type="SUPFAM" id="SSF55804">
    <property type="entry name" value="Phoshotransferase/anion transport protein"/>
    <property type="match status" value="1"/>
</dbReference>
<dbReference type="InterPro" id="IPR002178">
    <property type="entry name" value="PTS_EIIA_type-2_dom"/>
</dbReference>
<keyword evidence="13" id="KW-1185">Reference proteome</keyword>
<evidence type="ECO:0000256" key="6">
    <source>
        <dbReference type="ARBA" id="ARBA00022683"/>
    </source>
</evidence>
<dbReference type="InterPro" id="IPR051351">
    <property type="entry name" value="Ascorbate-PTS_EIIA_comp"/>
</dbReference>
<dbReference type="RefSeq" id="WP_313793031.1">
    <property type="nucleotide sequence ID" value="NZ_CP102453.1"/>
</dbReference>
<keyword evidence="4" id="KW-0597">Phosphoprotein</keyword>
<evidence type="ECO:0000256" key="9">
    <source>
        <dbReference type="ARBA" id="ARBA00041175"/>
    </source>
</evidence>
<evidence type="ECO:0000259" key="11">
    <source>
        <dbReference type="PROSITE" id="PS51094"/>
    </source>
</evidence>
<evidence type="ECO:0000256" key="7">
    <source>
        <dbReference type="ARBA" id="ARBA00022777"/>
    </source>
</evidence>
<dbReference type="Gene3D" id="3.40.930.10">
    <property type="entry name" value="Mannitol-specific EII, Chain A"/>
    <property type="match status" value="1"/>
</dbReference>
<accession>A0ABY5P4B7</accession>
<dbReference type="InterPro" id="IPR016152">
    <property type="entry name" value="PTrfase/Anion_transptr"/>
</dbReference>
<evidence type="ECO:0000256" key="1">
    <source>
        <dbReference type="ARBA" id="ARBA00004496"/>
    </source>
</evidence>
<dbReference type="PANTHER" id="PTHR36203:SF1">
    <property type="entry name" value="ASCORBATE-SPECIFIC PTS SYSTEM EIIA COMPONENT"/>
    <property type="match status" value="1"/>
</dbReference>
<dbReference type="PANTHER" id="PTHR36203">
    <property type="entry name" value="ASCORBATE-SPECIFIC PTS SYSTEM EIIA COMPONENT"/>
    <property type="match status" value="1"/>
</dbReference>